<gene>
    <name evidence="2" type="primary">MNR1</name>
    <name evidence="2" type="ORF">CTA1_7834</name>
</gene>
<name>A0A4U6XUE8_9PEZI</name>
<dbReference type="Proteomes" id="UP000310108">
    <property type="component" value="Unassembled WGS sequence"/>
</dbReference>
<dbReference type="PANTHER" id="PTHR43544">
    <property type="entry name" value="SHORT-CHAIN DEHYDROGENASE/REDUCTASE"/>
    <property type="match status" value="1"/>
</dbReference>
<comment type="similarity">
    <text evidence="1">Belongs to the short-chain dehydrogenases/reductases (SDR) family.</text>
</comment>
<dbReference type="Gene3D" id="3.40.50.720">
    <property type="entry name" value="NAD(P)-binding Rossmann-like Domain"/>
    <property type="match status" value="1"/>
</dbReference>
<dbReference type="InterPro" id="IPR051468">
    <property type="entry name" value="Fungal_SecMetab_SDRs"/>
</dbReference>
<reference evidence="2 3" key="1">
    <citation type="journal article" date="2019" name="PLoS ONE">
        <title>Comparative genome analysis indicates high evolutionary potential of pathogenicity genes in Colletotrichum tanaceti.</title>
        <authorList>
            <person name="Lelwala R.V."/>
            <person name="Korhonen P.K."/>
            <person name="Young N.D."/>
            <person name="Scott J.B."/>
            <person name="Ades P.A."/>
            <person name="Gasser R.B."/>
            <person name="Taylor P.W.J."/>
        </authorList>
    </citation>
    <scope>NUCLEOTIDE SEQUENCE [LARGE SCALE GENOMIC DNA]</scope>
    <source>
        <strain evidence="2">BRIP57314</strain>
    </source>
</reference>
<dbReference type="InterPro" id="IPR002347">
    <property type="entry name" value="SDR_fam"/>
</dbReference>
<dbReference type="EMBL" id="PJEX01000007">
    <property type="protein sequence ID" value="TKW59600.1"/>
    <property type="molecule type" value="Genomic_DNA"/>
</dbReference>
<dbReference type="GO" id="GO:0016491">
    <property type="term" value="F:oxidoreductase activity"/>
    <property type="evidence" value="ECO:0007669"/>
    <property type="project" value="TreeGrafter"/>
</dbReference>
<dbReference type="SUPFAM" id="SSF51735">
    <property type="entry name" value="NAD(P)-binding Rossmann-fold domains"/>
    <property type="match status" value="1"/>
</dbReference>
<dbReference type="AlphaFoldDB" id="A0A4U6XUE8"/>
<accession>A0A4U6XUE8</accession>
<sequence length="280" mass="29563">MVSLVEKKIILITGSFESNCLPQLPTQRKIESLLIEEYTGANQGIGYEAAKNLVLSSSEYHVVLGSRNSANGETAARQLESTPGVRGSVATTQIDVTDETSVKDAVSRLESEYGRLDVLVNNAGIVSMAQPPTTGALRRVLETNVVGALGVTEAFLPLLKRAIHKPARIVFVSSSMGSITHAGDPTSPYYTSSATEYKVSKAALNMLMTMYAVRLKPEGILVFGADPGLCATNFTGDPASLTARGAATPTDGGDRIAAVIKTDKLEDAGKVIGVYGISPW</sequence>
<comment type="caution">
    <text evidence="2">The sequence shown here is derived from an EMBL/GenBank/DDBJ whole genome shotgun (WGS) entry which is preliminary data.</text>
</comment>
<dbReference type="InterPro" id="IPR036291">
    <property type="entry name" value="NAD(P)-bd_dom_sf"/>
</dbReference>
<protein>
    <submittedName>
        <fullName evidence="2">(+)-neomenthol dehydrogenase</fullName>
    </submittedName>
</protein>
<dbReference type="PRINTS" id="PR00081">
    <property type="entry name" value="GDHRDH"/>
</dbReference>
<dbReference type="GO" id="GO:0019748">
    <property type="term" value="P:secondary metabolic process"/>
    <property type="evidence" value="ECO:0007669"/>
    <property type="project" value="TreeGrafter"/>
</dbReference>
<evidence type="ECO:0000313" key="3">
    <source>
        <dbReference type="Proteomes" id="UP000310108"/>
    </source>
</evidence>
<keyword evidence="3" id="KW-1185">Reference proteome</keyword>
<dbReference type="Pfam" id="PF00106">
    <property type="entry name" value="adh_short"/>
    <property type="match status" value="1"/>
</dbReference>
<organism evidence="2 3">
    <name type="scientific">Colletotrichum tanaceti</name>
    <dbReference type="NCBI Taxonomy" id="1306861"/>
    <lineage>
        <taxon>Eukaryota</taxon>
        <taxon>Fungi</taxon>
        <taxon>Dikarya</taxon>
        <taxon>Ascomycota</taxon>
        <taxon>Pezizomycotina</taxon>
        <taxon>Sordariomycetes</taxon>
        <taxon>Hypocreomycetidae</taxon>
        <taxon>Glomerellales</taxon>
        <taxon>Glomerellaceae</taxon>
        <taxon>Colletotrichum</taxon>
        <taxon>Colletotrichum destructivum species complex</taxon>
    </lineage>
</organism>
<evidence type="ECO:0000256" key="1">
    <source>
        <dbReference type="ARBA" id="ARBA00006484"/>
    </source>
</evidence>
<evidence type="ECO:0000313" key="2">
    <source>
        <dbReference type="EMBL" id="TKW59600.1"/>
    </source>
</evidence>
<dbReference type="GO" id="GO:0005737">
    <property type="term" value="C:cytoplasm"/>
    <property type="evidence" value="ECO:0007669"/>
    <property type="project" value="TreeGrafter"/>
</dbReference>
<dbReference type="PANTHER" id="PTHR43544:SF32">
    <property type="entry name" value="CHAIN DEHYDROGENASE, PUTATIVE (AFU_ORTHOLOGUE AFUA_5G01530)-RELATED"/>
    <property type="match status" value="1"/>
</dbReference>
<proteinExistence type="inferred from homology"/>